<sequence length="162" mass="19192">MKLYVGLLLASLLFITCKKKSDNKIPVRIDFFQAVQIDKEVRNPKLKQGKYITFKFYQFFYRTNSDTSDYSRSLRITIPLSDTSFFYQTDSTHFFEQVVSNCRGLCSDFKTEPLNNANITGRKIATDKWHIVAETKYFNFKRFIHIKKGHFEKETIFFSNDM</sequence>
<evidence type="ECO:0000313" key="1">
    <source>
        <dbReference type="EMBL" id="GAA4307260.1"/>
    </source>
</evidence>
<protein>
    <recommendedName>
        <fullName evidence="3">Lipoprotein</fullName>
    </recommendedName>
</protein>
<accession>A0ABP8FMM2</accession>
<comment type="caution">
    <text evidence="1">The sequence shown here is derived from an EMBL/GenBank/DDBJ whole genome shotgun (WGS) entry which is preliminary data.</text>
</comment>
<reference evidence="2" key="1">
    <citation type="journal article" date="2019" name="Int. J. Syst. Evol. Microbiol.">
        <title>The Global Catalogue of Microorganisms (GCM) 10K type strain sequencing project: providing services to taxonomists for standard genome sequencing and annotation.</title>
        <authorList>
            <consortium name="The Broad Institute Genomics Platform"/>
            <consortium name="The Broad Institute Genome Sequencing Center for Infectious Disease"/>
            <person name="Wu L."/>
            <person name="Ma J."/>
        </authorList>
    </citation>
    <scope>NUCLEOTIDE SEQUENCE [LARGE SCALE GENOMIC DNA]</scope>
    <source>
        <strain evidence="2">JCM 17917</strain>
    </source>
</reference>
<name>A0ABP8FMM2_9BACT</name>
<dbReference type="Proteomes" id="UP001501844">
    <property type="component" value="Unassembled WGS sequence"/>
</dbReference>
<dbReference type="RefSeq" id="WP_345166137.1">
    <property type="nucleotide sequence ID" value="NZ_BAABGX010000002.1"/>
</dbReference>
<organism evidence="1 2">
    <name type="scientific">Nibribacter koreensis</name>
    <dbReference type="NCBI Taxonomy" id="1084519"/>
    <lineage>
        <taxon>Bacteria</taxon>
        <taxon>Pseudomonadati</taxon>
        <taxon>Bacteroidota</taxon>
        <taxon>Cytophagia</taxon>
        <taxon>Cytophagales</taxon>
        <taxon>Hymenobacteraceae</taxon>
        <taxon>Nibribacter</taxon>
    </lineage>
</organism>
<dbReference type="EMBL" id="BAABGX010000002">
    <property type="protein sequence ID" value="GAA4307260.1"/>
    <property type="molecule type" value="Genomic_DNA"/>
</dbReference>
<evidence type="ECO:0000313" key="2">
    <source>
        <dbReference type="Proteomes" id="UP001501844"/>
    </source>
</evidence>
<proteinExistence type="predicted"/>
<gene>
    <name evidence="1" type="ORF">GCM10023183_23080</name>
</gene>
<keyword evidence="2" id="KW-1185">Reference proteome</keyword>
<evidence type="ECO:0008006" key="3">
    <source>
        <dbReference type="Google" id="ProtNLM"/>
    </source>
</evidence>